<keyword evidence="6 8" id="KW-0472">Membrane</keyword>
<evidence type="ECO:0000256" key="5">
    <source>
        <dbReference type="ARBA" id="ARBA00022989"/>
    </source>
</evidence>
<accession>A0ABV0TXG4</accession>
<comment type="subcellular location">
    <subcellularLocation>
        <location evidence="1">Cell membrane</location>
        <topology evidence="1">Multi-pass membrane protein</topology>
    </subcellularLocation>
</comment>
<comment type="similarity">
    <text evidence="2">Belongs to the organo anion transporter (TC 2.A.60) family.</text>
</comment>
<keyword evidence="7" id="KW-1015">Disulfide bond</keyword>
<feature type="domain" description="Kazal-like" evidence="9">
    <location>
        <begin position="95"/>
        <end position="150"/>
    </location>
</feature>
<name>A0ABV0TXG4_9TELE</name>
<dbReference type="InterPro" id="IPR036259">
    <property type="entry name" value="MFS_trans_sf"/>
</dbReference>
<feature type="transmembrane region" description="Helical" evidence="8">
    <location>
        <begin position="178"/>
        <end position="202"/>
    </location>
</feature>
<evidence type="ECO:0000256" key="4">
    <source>
        <dbReference type="ARBA" id="ARBA00022692"/>
    </source>
</evidence>
<evidence type="ECO:0000256" key="6">
    <source>
        <dbReference type="ARBA" id="ARBA00023136"/>
    </source>
</evidence>
<dbReference type="InterPro" id="IPR004156">
    <property type="entry name" value="OATP"/>
</dbReference>
<feature type="transmembrane region" description="Helical" evidence="8">
    <location>
        <begin position="265"/>
        <end position="288"/>
    </location>
</feature>
<dbReference type="Pfam" id="PF03137">
    <property type="entry name" value="OATP"/>
    <property type="match status" value="1"/>
</dbReference>
<evidence type="ECO:0000313" key="10">
    <source>
        <dbReference type="EMBL" id="MEQ2236661.1"/>
    </source>
</evidence>
<evidence type="ECO:0000256" key="2">
    <source>
        <dbReference type="ARBA" id="ARBA00009657"/>
    </source>
</evidence>
<dbReference type="Proteomes" id="UP001482620">
    <property type="component" value="Unassembled WGS sequence"/>
</dbReference>
<dbReference type="InterPro" id="IPR002350">
    <property type="entry name" value="Kazal_dom"/>
</dbReference>
<comment type="caution">
    <text evidence="10">The sequence shown here is derived from an EMBL/GenBank/DDBJ whole genome shotgun (WGS) entry which is preliminary data.</text>
</comment>
<keyword evidence="3" id="KW-1003">Cell membrane</keyword>
<protein>
    <recommendedName>
        <fullName evidence="9">Kazal-like domain-containing protein</fullName>
    </recommendedName>
</protein>
<evidence type="ECO:0000256" key="1">
    <source>
        <dbReference type="ARBA" id="ARBA00004651"/>
    </source>
</evidence>
<dbReference type="PROSITE" id="PS51465">
    <property type="entry name" value="KAZAL_2"/>
    <property type="match status" value="1"/>
</dbReference>
<keyword evidence="11" id="KW-1185">Reference proteome</keyword>
<evidence type="ECO:0000313" key="11">
    <source>
        <dbReference type="Proteomes" id="UP001482620"/>
    </source>
</evidence>
<dbReference type="SUPFAM" id="SSF103473">
    <property type="entry name" value="MFS general substrate transporter"/>
    <property type="match status" value="1"/>
</dbReference>
<keyword evidence="4 8" id="KW-0812">Transmembrane</keyword>
<dbReference type="Gene3D" id="3.30.60.30">
    <property type="match status" value="1"/>
</dbReference>
<evidence type="ECO:0000259" key="9">
    <source>
        <dbReference type="PROSITE" id="PS51465"/>
    </source>
</evidence>
<evidence type="ECO:0000256" key="8">
    <source>
        <dbReference type="SAM" id="Phobius"/>
    </source>
</evidence>
<organism evidence="10 11">
    <name type="scientific">Ilyodon furcidens</name>
    <name type="common">goldbreast splitfin</name>
    <dbReference type="NCBI Taxonomy" id="33524"/>
    <lineage>
        <taxon>Eukaryota</taxon>
        <taxon>Metazoa</taxon>
        <taxon>Chordata</taxon>
        <taxon>Craniata</taxon>
        <taxon>Vertebrata</taxon>
        <taxon>Euteleostomi</taxon>
        <taxon>Actinopterygii</taxon>
        <taxon>Neopterygii</taxon>
        <taxon>Teleostei</taxon>
        <taxon>Neoteleostei</taxon>
        <taxon>Acanthomorphata</taxon>
        <taxon>Ovalentaria</taxon>
        <taxon>Atherinomorphae</taxon>
        <taxon>Cyprinodontiformes</taxon>
        <taxon>Goodeidae</taxon>
        <taxon>Ilyodon</taxon>
    </lineage>
</organism>
<dbReference type="EMBL" id="JAHRIQ010047634">
    <property type="protein sequence ID" value="MEQ2236661.1"/>
    <property type="molecule type" value="Genomic_DNA"/>
</dbReference>
<evidence type="ECO:0000256" key="7">
    <source>
        <dbReference type="ARBA" id="ARBA00023157"/>
    </source>
</evidence>
<sequence>FLVVPAGGGGTLLGGYIVKRLNLRCRGIIRFCMMCALVSLLAIFIFLVHCPNVPMAGVTAPYQSGLMGKHQLDQYKHLYDKPSKSRLRNSSSTELNLTVSCNADCNCAREVYNPVCGADGVMYYSPCHAGCTSINHTEPSTGKQVYSGCGCVVGNVSWGEEGSALTGKCSSSCHHMPVFLSLFFVTICFTFLSSIPAVTATLRCVPDSQRSFALGIQWIVVRALGSVPGPIAFGSVIDISCILWQDQCGDQGSCYIYHNSAMSRYTLAAGIIFKLLGTIFFLVASVLYQPPPESRQSSCETTDQGTEHMSDLPIKDLPDDGVIVNVHARL</sequence>
<proteinExistence type="inferred from homology"/>
<dbReference type="Pfam" id="PF07648">
    <property type="entry name" value="Kazal_2"/>
    <property type="match status" value="1"/>
</dbReference>
<dbReference type="SUPFAM" id="SSF100895">
    <property type="entry name" value="Kazal-type serine protease inhibitors"/>
    <property type="match status" value="1"/>
</dbReference>
<feature type="non-terminal residue" evidence="10">
    <location>
        <position position="1"/>
    </location>
</feature>
<feature type="transmembrane region" description="Helical" evidence="8">
    <location>
        <begin position="28"/>
        <end position="48"/>
    </location>
</feature>
<dbReference type="PANTHER" id="PTHR11388">
    <property type="entry name" value="ORGANIC ANION TRANSPORTER"/>
    <property type="match status" value="1"/>
</dbReference>
<keyword evidence="5 8" id="KW-1133">Transmembrane helix</keyword>
<gene>
    <name evidence="10" type="ORF">ILYODFUR_014987</name>
</gene>
<dbReference type="PANTHER" id="PTHR11388:SF100">
    <property type="entry name" value="SOLUTE CARRIER ORGANIC ANION TRANSPORTER FAMILY MEMBER 4A1"/>
    <property type="match status" value="1"/>
</dbReference>
<dbReference type="InterPro" id="IPR036058">
    <property type="entry name" value="Kazal_dom_sf"/>
</dbReference>
<reference evidence="10 11" key="1">
    <citation type="submission" date="2021-06" db="EMBL/GenBank/DDBJ databases">
        <authorList>
            <person name="Palmer J.M."/>
        </authorList>
    </citation>
    <scope>NUCLEOTIDE SEQUENCE [LARGE SCALE GENOMIC DNA]</scope>
    <source>
        <strain evidence="11">if_2019</strain>
        <tissue evidence="10">Muscle</tissue>
    </source>
</reference>
<evidence type="ECO:0000256" key="3">
    <source>
        <dbReference type="ARBA" id="ARBA00022475"/>
    </source>
</evidence>